<reference evidence="1" key="1">
    <citation type="submission" date="2018-06" db="EMBL/GenBank/DDBJ databases">
        <authorList>
            <person name="Zhirakovskaya E."/>
        </authorList>
    </citation>
    <scope>NUCLEOTIDE SEQUENCE</scope>
</reference>
<organism evidence="1">
    <name type="scientific">hydrothermal vent metagenome</name>
    <dbReference type="NCBI Taxonomy" id="652676"/>
    <lineage>
        <taxon>unclassified sequences</taxon>
        <taxon>metagenomes</taxon>
        <taxon>ecological metagenomes</taxon>
    </lineage>
</organism>
<dbReference type="AlphaFoldDB" id="A0A3B1B0L8"/>
<name>A0A3B1B0L8_9ZZZZ</name>
<evidence type="ECO:0000313" key="1">
    <source>
        <dbReference type="EMBL" id="VAX04998.1"/>
    </source>
</evidence>
<protein>
    <submittedName>
        <fullName evidence="1">Uncharacterized protein</fullName>
    </submittedName>
</protein>
<gene>
    <name evidence="1" type="ORF">MNBD_GAMMA19-1511</name>
</gene>
<sequence>MNTQTLLSAIVFTSLVATLSISTAVNAEHEHQARLLDDKQAPAVLYHPPTSTDNKKPFTVTVKDDEGIQSVTLFYRKPNSFQFMTTRMKRVGKSNSYITDLGKHDLGDNLDFNILAVDLAGNSQLVRGNSGQTIASADNKKH</sequence>
<accession>A0A3B1B0L8</accession>
<proteinExistence type="predicted"/>
<dbReference type="EMBL" id="UOFV01000509">
    <property type="protein sequence ID" value="VAX04998.1"/>
    <property type="molecule type" value="Genomic_DNA"/>
</dbReference>